<dbReference type="InterPro" id="IPR020476">
    <property type="entry name" value="Nudix_hydrolase"/>
</dbReference>
<dbReference type="PROSITE" id="PS51462">
    <property type="entry name" value="NUDIX"/>
    <property type="match status" value="1"/>
</dbReference>
<dbReference type="GO" id="GO:0006754">
    <property type="term" value="P:ATP biosynthetic process"/>
    <property type="evidence" value="ECO:0007669"/>
    <property type="project" value="TreeGrafter"/>
</dbReference>
<dbReference type="Gene3D" id="3.90.79.10">
    <property type="entry name" value="Nucleoside Triphosphate Pyrophosphohydrolase"/>
    <property type="match status" value="1"/>
</dbReference>
<accession>A0A1C3Y2L1</accession>
<dbReference type="EMBL" id="FMAJ01000005">
    <property type="protein sequence ID" value="SCB58718.1"/>
    <property type="molecule type" value="Genomic_DNA"/>
</dbReference>
<evidence type="ECO:0000313" key="6">
    <source>
        <dbReference type="Proteomes" id="UP000198723"/>
    </source>
</evidence>
<evidence type="ECO:0000259" key="4">
    <source>
        <dbReference type="PROSITE" id="PS51462"/>
    </source>
</evidence>
<dbReference type="STRING" id="1138170.GA0061105_105187"/>
<organism evidence="5 6">
    <name type="scientific">Rhizobium aethiopicum</name>
    <dbReference type="NCBI Taxonomy" id="1138170"/>
    <lineage>
        <taxon>Bacteria</taxon>
        <taxon>Pseudomonadati</taxon>
        <taxon>Pseudomonadota</taxon>
        <taxon>Alphaproteobacteria</taxon>
        <taxon>Hyphomicrobiales</taxon>
        <taxon>Rhizobiaceae</taxon>
        <taxon>Rhizobium/Agrobacterium group</taxon>
        <taxon>Rhizobium</taxon>
    </lineage>
</organism>
<gene>
    <name evidence="5" type="ORF">GA0061105_105187</name>
</gene>
<dbReference type="PROSITE" id="PS00893">
    <property type="entry name" value="NUDIX_BOX"/>
    <property type="match status" value="1"/>
</dbReference>
<comment type="cofactor">
    <cofactor evidence="1">
        <name>Mg(2+)</name>
        <dbReference type="ChEBI" id="CHEBI:18420"/>
    </cofactor>
</comment>
<dbReference type="PANTHER" id="PTHR21340:SF7">
    <property type="entry name" value="NUDIX HYDROLASE DOMAIN-CONTAINING PROTEIN"/>
    <property type="match status" value="1"/>
</dbReference>
<evidence type="ECO:0000256" key="1">
    <source>
        <dbReference type="ARBA" id="ARBA00001946"/>
    </source>
</evidence>
<proteinExistence type="inferred from homology"/>
<dbReference type="InterPro" id="IPR000086">
    <property type="entry name" value="NUDIX_hydrolase_dom"/>
</dbReference>
<keyword evidence="2 3" id="KW-0378">Hydrolase</keyword>
<dbReference type="InterPro" id="IPR020084">
    <property type="entry name" value="NUDIX_hydrolase_CS"/>
</dbReference>
<dbReference type="PRINTS" id="PR00502">
    <property type="entry name" value="NUDIXFAMILY"/>
</dbReference>
<dbReference type="AlphaFoldDB" id="A0A1C3Y2L1"/>
<dbReference type="InterPro" id="IPR051325">
    <property type="entry name" value="Nudix_hydrolase_domain"/>
</dbReference>
<sequence length="157" mass="17590">MPVRSAGLLIYRLCETRLEVLLVHPGGPFWAKKDEGAWSIPKGLIEAGEDERSAAIREAQEELGYEIRGTFARLGEYRQPGGKVVVVWSVEADAALDVETVRSSRFQIEWPPRSGRIQSFPEVDRAGWFPTAEAEVKILKGQLAMLADLLKQLDRDQ</sequence>
<evidence type="ECO:0000313" key="5">
    <source>
        <dbReference type="EMBL" id="SCB58718.1"/>
    </source>
</evidence>
<dbReference type="PANTHER" id="PTHR21340">
    <property type="entry name" value="DIADENOSINE 5,5-P1,P4-TETRAPHOSPHATE PYROPHOSPHOHYDROLASE MUTT"/>
    <property type="match status" value="1"/>
</dbReference>
<protein>
    <submittedName>
        <fullName evidence="5">Predicted NTP pyrophosphohydrolase, NUDIX family</fullName>
    </submittedName>
</protein>
<name>A0A1C3Y2L1_9HYPH</name>
<dbReference type="Pfam" id="PF00293">
    <property type="entry name" value="NUDIX"/>
    <property type="match status" value="1"/>
</dbReference>
<dbReference type="RefSeq" id="WP_092750532.1">
    <property type="nucleotide sequence ID" value="NZ_FMAJ01000005.1"/>
</dbReference>
<evidence type="ECO:0000256" key="2">
    <source>
        <dbReference type="ARBA" id="ARBA00022801"/>
    </source>
</evidence>
<feature type="domain" description="Nudix hydrolase" evidence="4">
    <location>
        <begin position="1"/>
        <end position="151"/>
    </location>
</feature>
<dbReference type="GO" id="GO:0006167">
    <property type="term" value="P:AMP biosynthetic process"/>
    <property type="evidence" value="ECO:0007669"/>
    <property type="project" value="TreeGrafter"/>
</dbReference>
<comment type="similarity">
    <text evidence="3">Belongs to the Nudix hydrolase family.</text>
</comment>
<dbReference type="GO" id="GO:0004081">
    <property type="term" value="F:bis(5'-nucleosyl)-tetraphosphatase (asymmetrical) activity"/>
    <property type="evidence" value="ECO:0007669"/>
    <property type="project" value="TreeGrafter"/>
</dbReference>
<dbReference type="CDD" id="cd04662">
    <property type="entry name" value="NUDIX_Hydrolase"/>
    <property type="match status" value="1"/>
</dbReference>
<dbReference type="SUPFAM" id="SSF55811">
    <property type="entry name" value="Nudix"/>
    <property type="match status" value="1"/>
</dbReference>
<evidence type="ECO:0000256" key="3">
    <source>
        <dbReference type="RuleBase" id="RU003476"/>
    </source>
</evidence>
<reference evidence="5 6" key="1">
    <citation type="submission" date="2016-08" db="EMBL/GenBank/DDBJ databases">
        <authorList>
            <person name="Seilhamer J.J."/>
        </authorList>
    </citation>
    <scope>NUCLEOTIDE SEQUENCE [LARGE SCALE GENOMIC DNA]</scope>
    <source>
        <strain evidence="5 6">HBR26</strain>
    </source>
</reference>
<dbReference type="Proteomes" id="UP000198723">
    <property type="component" value="Unassembled WGS sequence"/>
</dbReference>
<dbReference type="InterPro" id="IPR015797">
    <property type="entry name" value="NUDIX_hydrolase-like_dom_sf"/>
</dbReference>